<feature type="region of interest" description="Disordered" evidence="1">
    <location>
        <begin position="164"/>
        <end position="189"/>
    </location>
</feature>
<dbReference type="EMBL" id="MN310541">
    <property type="protein sequence ID" value="QFG04533.1"/>
    <property type="molecule type" value="Genomic_DNA"/>
</dbReference>
<evidence type="ECO:0000313" key="3">
    <source>
        <dbReference type="Proteomes" id="UP000327532"/>
    </source>
</evidence>
<evidence type="ECO:0000313" key="2">
    <source>
        <dbReference type="EMBL" id="QFG04533.1"/>
    </source>
</evidence>
<sequence>MDDIFRKAAKAALYAWKQDESGLEDLVNDIWVWYLESPETQRKLQAIEHHEAVKTVKNAALQMLSGQILAANRFNGRNLYSSEAVKDALLGVSDNRYLVDILPMAMDDLSEKNAGHAESIRSRYTDGVIPAVEGGGAMLLSRAVKSLTEHVNIIAITAGVDAEGNVSEGPGSKHSVFPGTRKSKGADHSDPTANMALELIDEGDEQHVLCAVQMADSEDYGRIPQPVRGPGGRFLNSAQTTTYRKEYLR</sequence>
<accession>A0A5J6T2Z5</accession>
<protein>
    <submittedName>
        <fullName evidence="2">RNA polymerase sigma factor</fullName>
    </submittedName>
</protein>
<dbReference type="KEGG" id="vg:65122313"/>
<dbReference type="RefSeq" id="YP_010104368.1">
    <property type="nucleotide sequence ID" value="NC_055817.1"/>
</dbReference>
<name>A0A5J6T2Z5_9CAUD</name>
<keyword evidence="3" id="KW-1185">Reference proteome</keyword>
<reference evidence="2 3" key="1">
    <citation type="submission" date="2019-08" db="EMBL/GenBank/DDBJ databases">
        <authorList>
            <person name="Pratt D."/>
            <person name="Casey M."/>
            <person name="Delaney K."/>
            <person name="Garza G."/>
            <person name="Hunt M."/>
            <person name="Riley S."/>
            <person name="Reid J."/>
            <person name="Ettinger A.-S.H."/>
            <person name="Ettinger W.F."/>
            <person name="Fay M."/>
            <person name="Mckenzie S.K."/>
            <person name="Anders K.R."/>
            <person name="Garlena R.A."/>
            <person name="Russell D.A."/>
            <person name="Pope W.H."/>
            <person name="Jacobs-Sera D."/>
            <person name="Hatfull G.F."/>
        </authorList>
    </citation>
    <scope>NUCLEOTIDE SEQUENCE [LARGE SCALE GENOMIC DNA]</scope>
</reference>
<dbReference type="InterPro" id="IPR057899">
    <property type="entry name" value="Gp53"/>
</dbReference>
<evidence type="ECO:0000256" key="1">
    <source>
        <dbReference type="SAM" id="MobiDB-lite"/>
    </source>
</evidence>
<dbReference type="GeneID" id="65122313"/>
<dbReference type="Proteomes" id="UP000327532">
    <property type="component" value="Segment"/>
</dbReference>
<dbReference type="Pfam" id="PF25684">
    <property type="entry name" value="Mycobacteriophage_Gp53"/>
    <property type="match status" value="1"/>
</dbReference>
<organism evidence="2 3">
    <name type="scientific">Mycobacterium phage Jeeves</name>
    <dbReference type="NCBI Taxonomy" id="2652402"/>
    <lineage>
        <taxon>Viruses</taxon>
        <taxon>Duplodnaviria</taxon>
        <taxon>Heunggongvirae</taxon>
        <taxon>Uroviricota</taxon>
        <taxon>Caudoviricetes</taxon>
        <taxon>Luchadorvirus</taxon>
        <taxon>Luchadorvirus jeeves</taxon>
        <taxon>Lucadorvirus jeeves</taxon>
    </lineage>
</organism>
<gene>
    <name evidence="2" type="primary">58</name>
    <name evidence="2" type="ORF">SEA_JEEVES_58</name>
</gene>
<proteinExistence type="predicted"/>